<dbReference type="InterPro" id="IPR001128">
    <property type="entry name" value="Cyt_P450"/>
</dbReference>
<dbReference type="PANTHER" id="PTHR24291">
    <property type="entry name" value="CYTOCHROME P450 FAMILY 4"/>
    <property type="match status" value="1"/>
</dbReference>
<dbReference type="PROSITE" id="PS00086">
    <property type="entry name" value="CYTOCHROME_P450"/>
    <property type="match status" value="1"/>
</dbReference>
<keyword evidence="3 8" id="KW-0349">Heme</keyword>
<dbReference type="PRINTS" id="PR00385">
    <property type="entry name" value="P450"/>
</dbReference>
<evidence type="ECO:0000256" key="5">
    <source>
        <dbReference type="ARBA" id="ARBA00023002"/>
    </source>
</evidence>
<evidence type="ECO:0000256" key="7">
    <source>
        <dbReference type="ARBA" id="ARBA00023033"/>
    </source>
</evidence>
<dbReference type="VEuPathDB" id="VectorBase:SCAU000361"/>
<dbReference type="GO" id="GO:0005506">
    <property type="term" value="F:iron ion binding"/>
    <property type="evidence" value="ECO:0007669"/>
    <property type="project" value="InterPro"/>
</dbReference>
<feature type="binding site" description="axial binding residue" evidence="8">
    <location>
        <position position="342"/>
    </location>
    <ligand>
        <name>heme</name>
        <dbReference type="ChEBI" id="CHEBI:30413"/>
    </ligand>
    <ligandPart>
        <name>Fe</name>
        <dbReference type="ChEBI" id="CHEBI:18248"/>
    </ligandPart>
</feature>
<dbReference type="STRING" id="35570.A0A1I8NML2"/>
<dbReference type="Gene3D" id="1.10.630.10">
    <property type="entry name" value="Cytochrome P450"/>
    <property type="match status" value="1"/>
</dbReference>
<evidence type="ECO:0000256" key="9">
    <source>
        <dbReference type="RuleBase" id="RU000461"/>
    </source>
</evidence>
<dbReference type="Pfam" id="PF00067">
    <property type="entry name" value="p450"/>
    <property type="match status" value="1"/>
</dbReference>
<evidence type="ECO:0000256" key="3">
    <source>
        <dbReference type="ARBA" id="ARBA00022617"/>
    </source>
</evidence>
<name>A0A1I8NML2_STOCA</name>
<evidence type="ECO:0000256" key="2">
    <source>
        <dbReference type="ARBA" id="ARBA00010617"/>
    </source>
</evidence>
<dbReference type="GO" id="GO:0020037">
    <property type="term" value="F:heme binding"/>
    <property type="evidence" value="ECO:0007669"/>
    <property type="project" value="InterPro"/>
</dbReference>
<dbReference type="InterPro" id="IPR002401">
    <property type="entry name" value="Cyt_P450_E_grp-I"/>
</dbReference>
<evidence type="ECO:0000256" key="4">
    <source>
        <dbReference type="ARBA" id="ARBA00022723"/>
    </source>
</evidence>
<sequence>MTKGGELWHSRRKIVTPAFGFKLLEGFVEIFDRQSTILLDCLGEQADGKTPFNIYPLINSFNLDVIVETSMGIQLNTQTKKGCVYTAAVEELTEIYGFRLSSLLLHFETIFSLRHPFKWLRQRKLQRIVHDFSQKVIRQRRALLENSRDTNLKDADRSLGYGNKRHYAVLDTLLQATLNGQSLADDVIREEVDKVMFAGHDTTATALSFGLHLLARHPRVQKKILEEIFQVYGELESSMRFSLMNLNELKYLECVIKEVLRLYPSVPIIARIIEQDLKYKHSTLGEGIIPAGTNFIILVNGSPTSGDSYPNPDEFFPERHENADDGGNTNYGRPFSAGPRNCFGQKFAMYNMKVALVRIIRRYELLPLGEKVRPLLHIVLRSENGMQLGMRKRCH</sequence>
<dbReference type="GO" id="GO:0004497">
    <property type="term" value="F:monooxygenase activity"/>
    <property type="evidence" value="ECO:0007669"/>
    <property type="project" value="UniProtKB-KW"/>
</dbReference>
<keyword evidence="7 9" id="KW-0503">Monooxygenase</keyword>
<proteinExistence type="inferred from homology"/>
<gene>
    <name evidence="10" type="primary">106095766</name>
</gene>
<keyword evidence="11" id="KW-1185">Reference proteome</keyword>
<dbReference type="SUPFAM" id="SSF48264">
    <property type="entry name" value="Cytochrome P450"/>
    <property type="match status" value="1"/>
</dbReference>
<accession>A0A1I8NML2</accession>
<dbReference type="Proteomes" id="UP000095300">
    <property type="component" value="Unassembled WGS sequence"/>
</dbReference>
<protein>
    <recommendedName>
        <fullName evidence="12">Cytochrome P450</fullName>
    </recommendedName>
</protein>
<evidence type="ECO:0000313" key="11">
    <source>
        <dbReference type="Proteomes" id="UP000095300"/>
    </source>
</evidence>
<dbReference type="InterPro" id="IPR017972">
    <property type="entry name" value="Cyt_P450_CS"/>
</dbReference>
<dbReference type="InterPro" id="IPR036396">
    <property type="entry name" value="Cyt_P450_sf"/>
</dbReference>
<dbReference type="PANTHER" id="PTHR24291:SF187">
    <property type="entry name" value="CYTOCHROME P450 4AE1-RELATED"/>
    <property type="match status" value="1"/>
</dbReference>
<evidence type="ECO:0008006" key="12">
    <source>
        <dbReference type="Google" id="ProtNLM"/>
    </source>
</evidence>
<evidence type="ECO:0000256" key="1">
    <source>
        <dbReference type="ARBA" id="ARBA00001971"/>
    </source>
</evidence>
<dbReference type="PRINTS" id="PR00463">
    <property type="entry name" value="EP450I"/>
</dbReference>
<evidence type="ECO:0000313" key="10">
    <source>
        <dbReference type="EnsemblMetazoa" id="SCAU000361-PA"/>
    </source>
</evidence>
<evidence type="ECO:0000256" key="6">
    <source>
        <dbReference type="ARBA" id="ARBA00023004"/>
    </source>
</evidence>
<organism evidence="10 11">
    <name type="scientific">Stomoxys calcitrans</name>
    <name type="common">Stable fly</name>
    <name type="synonym">Conops calcitrans</name>
    <dbReference type="NCBI Taxonomy" id="35570"/>
    <lineage>
        <taxon>Eukaryota</taxon>
        <taxon>Metazoa</taxon>
        <taxon>Ecdysozoa</taxon>
        <taxon>Arthropoda</taxon>
        <taxon>Hexapoda</taxon>
        <taxon>Insecta</taxon>
        <taxon>Pterygota</taxon>
        <taxon>Neoptera</taxon>
        <taxon>Endopterygota</taxon>
        <taxon>Diptera</taxon>
        <taxon>Brachycera</taxon>
        <taxon>Muscomorpha</taxon>
        <taxon>Muscoidea</taxon>
        <taxon>Muscidae</taxon>
        <taxon>Stomoxys</taxon>
    </lineage>
</organism>
<keyword evidence="5 9" id="KW-0560">Oxidoreductase</keyword>
<dbReference type="KEGG" id="scac:106095766"/>
<evidence type="ECO:0000256" key="8">
    <source>
        <dbReference type="PIRSR" id="PIRSR602401-1"/>
    </source>
</evidence>
<comment type="cofactor">
    <cofactor evidence="1 8">
        <name>heme</name>
        <dbReference type="ChEBI" id="CHEBI:30413"/>
    </cofactor>
</comment>
<dbReference type="OrthoDB" id="1470350at2759"/>
<dbReference type="AlphaFoldDB" id="A0A1I8NML2"/>
<dbReference type="GO" id="GO:0016705">
    <property type="term" value="F:oxidoreductase activity, acting on paired donors, with incorporation or reduction of molecular oxygen"/>
    <property type="evidence" value="ECO:0007669"/>
    <property type="project" value="InterPro"/>
</dbReference>
<keyword evidence="4 8" id="KW-0479">Metal-binding</keyword>
<dbReference type="InterPro" id="IPR050196">
    <property type="entry name" value="Cytochrome_P450_Monoox"/>
</dbReference>
<comment type="similarity">
    <text evidence="2 9">Belongs to the cytochrome P450 family.</text>
</comment>
<dbReference type="EnsemblMetazoa" id="SCAU000361-RA">
    <property type="protein sequence ID" value="SCAU000361-PA"/>
    <property type="gene ID" value="SCAU000361"/>
</dbReference>
<reference evidence="10" key="1">
    <citation type="submission" date="2020-05" db="UniProtKB">
        <authorList>
            <consortium name="EnsemblMetazoa"/>
        </authorList>
    </citation>
    <scope>IDENTIFICATION</scope>
    <source>
        <strain evidence="10">USDA</strain>
    </source>
</reference>
<keyword evidence="6 8" id="KW-0408">Iron</keyword>